<gene>
    <name evidence="16" type="primary">ftsI</name>
    <name evidence="19" type="ORF">CNF02_10175</name>
</gene>
<comment type="catalytic activity">
    <reaction evidence="16">
        <text>Preferential cleavage: (Ac)2-L-Lys-D-Ala-|-D-Ala. Also transpeptidation of peptidyl-alanyl moieties that are N-acyl substituents of D-alanine.</text>
        <dbReference type="EC" id="3.4.16.4"/>
    </reaction>
</comment>
<evidence type="ECO:0000256" key="2">
    <source>
        <dbReference type="ARBA" id="ARBA00022475"/>
    </source>
</evidence>
<dbReference type="Gene3D" id="3.90.1310.10">
    <property type="entry name" value="Penicillin-binding protein 2a (Domain 2)"/>
    <property type="match status" value="1"/>
</dbReference>
<comment type="similarity">
    <text evidence="16">Belongs to the transpeptidase family. FtsI subfamily.</text>
</comment>
<sequence>MTESRLRILFKDWRLHLVLFFMSLCVLAIAWKVSNLHIIDRDFLQGEGDARTIRTVPLVANRGLILDRNGEPLAVSTPVQSIWVNPGEIADEYAAIALLAKTLELNPEVLASNIKNKLAQELEFWYVKRRLSPADAERVMALDIVGVYAQQEYQRFYPQGEVAAHLIGFSNVDDIGQEGLELAYDGWLKGVPGRRQVMQDRRGHIIEELNTIQTAQPGKNLALSIDFRLQSIAYRELKEEFIKRRAKAATVVVLDVETGEVLAMANQPSYNPHNKANMTDFSVLRNRAITDAFEPGSTVKAFTIAAALETGLFTPQTVIETSPGWMMLNGNEVKDLFDYGTLTTTGVITKSSNIGSSKIALQIGAEPIRDVLERVGFGQVLGTGFPGERSGVLPNPSRWGRHATATFSFGYGLSVTALQLAQAYSVLADDGIRKPVSLLKLQQSDVSDLPRKQVISAEIAETVRGMLSTVVDAQSGGSALEANVPFYSVAGKTGTAHVVGEQGYEDNLHNSFFVGMAPVSDPKIVIVVIVNEPKGEEHYGGQVAAPVFSRVATGAMRILNITPDNIPQGQALKLGSL</sequence>
<dbReference type="GO" id="GO:0009252">
    <property type="term" value="P:peptidoglycan biosynthetic process"/>
    <property type="evidence" value="ECO:0007669"/>
    <property type="project" value="UniProtKB-UniRule"/>
</dbReference>
<evidence type="ECO:0000256" key="11">
    <source>
        <dbReference type="ARBA" id="ARBA00022989"/>
    </source>
</evidence>
<keyword evidence="10 16" id="KW-0573">Peptidoglycan synthesis</keyword>
<dbReference type="Pfam" id="PF00905">
    <property type="entry name" value="Transpeptidase"/>
    <property type="match status" value="1"/>
</dbReference>
<keyword evidence="12 16" id="KW-0472">Membrane</keyword>
<dbReference type="Gene3D" id="3.30.450.330">
    <property type="match status" value="1"/>
</dbReference>
<keyword evidence="13 16" id="KW-0717">Septation</keyword>
<organism evidence="19 20">
    <name type="scientific">OM182 bacterium MED-G28</name>
    <dbReference type="NCBI Taxonomy" id="1986256"/>
    <lineage>
        <taxon>Bacteria</taxon>
        <taxon>Pseudomonadati</taxon>
        <taxon>Pseudomonadota</taxon>
        <taxon>Gammaproteobacteria</taxon>
        <taxon>OMG group</taxon>
        <taxon>OM182 clade</taxon>
    </lineage>
</organism>
<dbReference type="SUPFAM" id="SSF56601">
    <property type="entry name" value="beta-lactamase/transpeptidase-like"/>
    <property type="match status" value="1"/>
</dbReference>
<keyword evidence="6 16" id="KW-0645">Protease</keyword>
<dbReference type="GO" id="GO:0008658">
    <property type="term" value="F:penicillin binding"/>
    <property type="evidence" value="ECO:0007669"/>
    <property type="project" value="InterPro"/>
</dbReference>
<dbReference type="InterPro" id="IPR050515">
    <property type="entry name" value="Beta-lactam/transpept"/>
</dbReference>
<evidence type="ECO:0000256" key="10">
    <source>
        <dbReference type="ARBA" id="ARBA00022984"/>
    </source>
</evidence>
<dbReference type="UniPathway" id="UPA00219"/>
<keyword evidence="14 16" id="KW-0131">Cell cycle</keyword>
<dbReference type="Pfam" id="PF03717">
    <property type="entry name" value="PBP_dimer"/>
    <property type="match status" value="1"/>
</dbReference>
<dbReference type="AlphaFoldDB" id="A0A2A5W965"/>
<keyword evidence="7 16" id="KW-0812">Transmembrane</keyword>
<accession>A0A2A5W965</accession>
<dbReference type="GO" id="GO:0008360">
    <property type="term" value="P:regulation of cell shape"/>
    <property type="evidence" value="ECO:0007669"/>
    <property type="project" value="UniProtKB-KW"/>
</dbReference>
<keyword evidence="15 16" id="KW-0961">Cell wall biogenesis/degradation</keyword>
<dbReference type="GO" id="GO:0005886">
    <property type="term" value="C:plasma membrane"/>
    <property type="evidence" value="ECO:0007669"/>
    <property type="project" value="UniProtKB-UniRule"/>
</dbReference>
<evidence type="ECO:0000259" key="17">
    <source>
        <dbReference type="Pfam" id="PF00905"/>
    </source>
</evidence>
<dbReference type="InterPro" id="IPR012338">
    <property type="entry name" value="Beta-lactam/transpept-like"/>
</dbReference>
<evidence type="ECO:0000259" key="18">
    <source>
        <dbReference type="Pfam" id="PF03717"/>
    </source>
</evidence>
<dbReference type="EC" id="3.4.16.4" evidence="16"/>
<evidence type="ECO:0000256" key="7">
    <source>
        <dbReference type="ARBA" id="ARBA00022692"/>
    </source>
</evidence>
<feature type="domain" description="Penicillin-binding protein transpeptidase" evidence="17">
    <location>
        <begin position="250"/>
        <end position="551"/>
    </location>
</feature>
<keyword evidence="9 16" id="KW-0133">Cell shape</keyword>
<keyword evidence="2 16" id="KW-1003">Cell membrane</keyword>
<keyword evidence="5 16" id="KW-0121">Carboxypeptidase</keyword>
<feature type="active site" description="Acyl-ester intermediate" evidence="16">
    <location>
        <position position="297"/>
    </location>
</feature>
<name>A0A2A5W965_9GAMM</name>
<comment type="pathway">
    <text evidence="16">Cell wall biogenesis; peptidoglycan biosynthesis.</text>
</comment>
<dbReference type="InterPro" id="IPR001460">
    <property type="entry name" value="PCN-bd_Tpept"/>
</dbReference>
<evidence type="ECO:0000256" key="5">
    <source>
        <dbReference type="ARBA" id="ARBA00022645"/>
    </source>
</evidence>
<evidence type="ECO:0000313" key="20">
    <source>
        <dbReference type="Proteomes" id="UP000219329"/>
    </source>
</evidence>
<comment type="caution">
    <text evidence="19">The sequence shown here is derived from an EMBL/GenBank/DDBJ whole genome shotgun (WGS) entry which is preliminary data.</text>
</comment>
<evidence type="ECO:0000256" key="8">
    <source>
        <dbReference type="ARBA" id="ARBA00022801"/>
    </source>
</evidence>
<keyword evidence="11 16" id="KW-1133">Transmembrane helix</keyword>
<dbReference type="Gene3D" id="3.40.710.10">
    <property type="entry name" value="DD-peptidase/beta-lactamase superfamily"/>
    <property type="match status" value="1"/>
</dbReference>
<evidence type="ECO:0000256" key="12">
    <source>
        <dbReference type="ARBA" id="ARBA00023136"/>
    </source>
</evidence>
<keyword evidence="3 16" id="KW-0997">Cell inner membrane</keyword>
<dbReference type="PANTHER" id="PTHR30627">
    <property type="entry name" value="PEPTIDOGLYCAN D,D-TRANSPEPTIDASE"/>
    <property type="match status" value="1"/>
</dbReference>
<protein>
    <recommendedName>
        <fullName evidence="16">Peptidoglycan D,D-transpeptidase FtsI</fullName>
        <ecNumber evidence="16">3.4.16.4</ecNumber>
    </recommendedName>
    <alternativeName>
        <fullName evidence="16">Penicillin-binding protein 3</fullName>
        <shortName evidence="16">PBP-3</shortName>
    </alternativeName>
</protein>
<feature type="domain" description="Penicillin-binding protein dimerisation" evidence="18">
    <location>
        <begin position="59"/>
        <end position="209"/>
    </location>
</feature>
<comment type="function">
    <text evidence="16">Catalyzes cross-linking of the peptidoglycan cell wall at the division septum.</text>
</comment>
<dbReference type="GO" id="GO:0043093">
    <property type="term" value="P:FtsZ-dependent cytokinesis"/>
    <property type="evidence" value="ECO:0007669"/>
    <property type="project" value="UniProtKB-UniRule"/>
</dbReference>
<dbReference type="EMBL" id="NTJZ01000011">
    <property type="protein sequence ID" value="PDH33065.1"/>
    <property type="molecule type" value="Genomic_DNA"/>
</dbReference>
<dbReference type="SUPFAM" id="SSF56519">
    <property type="entry name" value="Penicillin binding protein dimerisation domain"/>
    <property type="match status" value="1"/>
</dbReference>
<dbReference type="GO" id="GO:0009002">
    <property type="term" value="F:serine-type D-Ala-D-Ala carboxypeptidase activity"/>
    <property type="evidence" value="ECO:0007669"/>
    <property type="project" value="UniProtKB-UniRule"/>
</dbReference>
<keyword evidence="4 16" id="KW-0132">Cell division</keyword>
<evidence type="ECO:0000256" key="9">
    <source>
        <dbReference type="ARBA" id="ARBA00022960"/>
    </source>
</evidence>
<comment type="subcellular location">
    <subcellularLocation>
        <location evidence="1">Membrane</location>
    </subcellularLocation>
</comment>
<evidence type="ECO:0000256" key="13">
    <source>
        <dbReference type="ARBA" id="ARBA00023210"/>
    </source>
</evidence>
<evidence type="ECO:0000256" key="15">
    <source>
        <dbReference type="ARBA" id="ARBA00023316"/>
    </source>
</evidence>
<evidence type="ECO:0000256" key="4">
    <source>
        <dbReference type="ARBA" id="ARBA00022618"/>
    </source>
</evidence>
<dbReference type="GO" id="GO:0071555">
    <property type="term" value="P:cell wall organization"/>
    <property type="evidence" value="ECO:0007669"/>
    <property type="project" value="UniProtKB-KW"/>
</dbReference>
<keyword evidence="8 16" id="KW-0378">Hydrolase</keyword>
<dbReference type="GO" id="GO:0000917">
    <property type="term" value="P:division septum assembly"/>
    <property type="evidence" value="ECO:0007669"/>
    <property type="project" value="UniProtKB-KW"/>
</dbReference>
<evidence type="ECO:0000313" key="19">
    <source>
        <dbReference type="EMBL" id="PDH33065.1"/>
    </source>
</evidence>
<dbReference type="HAMAP" id="MF_02080">
    <property type="entry name" value="FtsI_transpept"/>
    <property type="match status" value="1"/>
</dbReference>
<evidence type="ECO:0000256" key="16">
    <source>
        <dbReference type="HAMAP-Rule" id="MF_02080"/>
    </source>
</evidence>
<dbReference type="InterPro" id="IPR036138">
    <property type="entry name" value="PBP_dimer_sf"/>
</dbReference>
<dbReference type="InterPro" id="IPR005311">
    <property type="entry name" value="PBP_dimer"/>
</dbReference>
<dbReference type="GO" id="GO:0006508">
    <property type="term" value="P:proteolysis"/>
    <property type="evidence" value="ECO:0007669"/>
    <property type="project" value="UniProtKB-KW"/>
</dbReference>
<proteinExistence type="inferred from homology"/>
<reference evidence="19 20" key="1">
    <citation type="submission" date="2017-08" db="EMBL/GenBank/DDBJ databases">
        <title>Fine stratification of microbial communities through a metagenomic profile of the photic zone.</title>
        <authorList>
            <person name="Haro-Moreno J.M."/>
            <person name="Lopez-Perez M."/>
            <person name="De La Torre J."/>
            <person name="Picazo A."/>
            <person name="Camacho A."/>
            <person name="Rodriguez-Valera F."/>
        </authorList>
    </citation>
    <scope>NUCLEOTIDE SEQUENCE [LARGE SCALE GENOMIC DNA]</scope>
    <source>
        <strain evidence="19">MED-G28</strain>
    </source>
</reference>
<evidence type="ECO:0000256" key="1">
    <source>
        <dbReference type="ARBA" id="ARBA00004370"/>
    </source>
</evidence>
<dbReference type="GO" id="GO:0008955">
    <property type="term" value="F:peptidoglycan glycosyltransferase activity"/>
    <property type="evidence" value="ECO:0007669"/>
    <property type="project" value="InterPro"/>
</dbReference>
<dbReference type="InterPro" id="IPR037532">
    <property type="entry name" value="FtsI_transpept"/>
</dbReference>
<dbReference type="Proteomes" id="UP000219329">
    <property type="component" value="Unassembled WGS sequence"/>
</dbReference>
<evidence type="ECO:0000256" key="3">
    <source>
        <dbReference type="ARBA" id="ARBA00022519"/>
    </source>
</evidence>
<dbReference type="PANTHER" id="PTHR30627:SF1">
    <property type="entry name" value="PEPTIDOGLYCAN D,D-TRANSPEPTIDASE FTSI"/>
    <property type="match status" value="1"/>
</dbReference>
<evidence type="ECO:0000256" key="6">
    <source>
        <dbReference type="ARBA" id="ARBA00022670"/>
    </source>
</evidence>
<evidence type="ECO:0000256" key="14">
    <source>
        <dbReference type="ARBA" id="ARBA00023306"/>
    </source>
</evidence>